<keyword evidence="8" id="KW-0769">Symport</keyword>
<keyword evidence="5 8" id="KW-0812">Transmembrane</keyword>
<proteinExistence type="inferred from homology"/>
<keyword evidence="4 8" id="KW-1003">Cell membrane</keyword>
<organism evidence="9 10">
    <name type="scientific">Acidilutibacter cellobiosedens</name>
    <dbReference type="NCBI Taxonomy" id="2507161"/>
    <lineage>
        <taxon>Bacteria</taxon>
        <taxon>Bacillati</taxon>
        <taxon>Bacillota</taxon>
        <taxon>Tissierellia</taxon>
        <taxon>Tissierellales</taxon>
        <taxon>Acidilutibacteraceae</taxon>
        <taxon>Acidilutibacter</taxon>
    </lineage>
</organism>
<gene>
    <name evidence="9" type="ORF">EQM13_13240</name>
</gene>
<evidence type="ECO:0000256" key="5">
    <source>
        <dbReference type="ARBA" id="ARBA00022692"/>
    </source>
</evidence>
<keyword evidence="6 8" id="KW-1133">Transmembrane helix</keyword>
<dbReference type="EMBL" id="CP035282">
    <property type="protein sequence ID" value="QAT63469.1"/>
    <property type="molecule type" value="Genomic_DNA"/>
</dbReference>
<name>A0A410QHM0_9FIRM</name>
<evidence type="ECO:0000256" key="3">
    <source>
        <dbReference type="ARBA" id="ARBA00022448"/>
    </source>
</evidence>
<feature type="transmembrane region" description="Helical" evidence="8">
    <location>
        <begin position="48"/>
        <end position="71"/>
    </location>
</feature>
<feature type="transmembrane region" description="Helical" evidence="8">
    <location>
        <begin position="197"/>
        <end position="215"/>
    </location>
</feature>
<comment type="subcellular location">
    <subcellularLocation>
        <location evidence="1 8">Cell membrane</location>
        <topology evidence="1 8">Multi-pass membrane protein</topology>
    </subcellularLocation>
</comment>
<feature type="transmembrane region" description="Helical" evidence="8">
    <location>
        <begin position="131"/>
        <end position="149"/>
    </location>
</feature>
<dbReference type="InterPro" id="IPR001463">
    <property type="entry name" value="Na/Ala_symport"/>
</dbReference>
<feature type="transmembrane region" description="Helical" evidence="8">
    <location>
        <begin position="385"/>
        <end position="406"/>
    </location>
</feature>
<dbReference type="Gene3D" id="1.20.1740.10">
    <property type="entry name" value="Amino acid/polyamine transporter I"/>
    <property type="match status" value="1"/>
</dbReference>
<dbReference type="KEGG" id="spoa:EQM13_13240"/>
<feature type="transmembrane region" description="Helical" evidence="8">
    <location>
        <begin position="161"/>
        <end position="185"/>
    </location>
</feature>
<keyword evidence="7 8" id="KW-0472">Membrane</keyword>
<dbReference type="GO" id="GO:0005886">
    <property type="term" value="C:plasma membrane"/>
    <property type="evidence" value="ECO:0007669"/>
    <property type="project" value="UniProtKB-SubCell"/>
</dbReference>
<evidence type="ECO:0000313" key="10">
    <source>
        <dbReference type="Proteomes" id="UP000287969"/>
    </source>
</evidence>
<evidence type="ECO:0000313" key="9">
    <source>
        <dbReference type="EMBL" id="QAT63469.1"/>
    </source>
</evidence>
<evidence type="ECO:0000256" key="6">
    <source>
        <dbReference type="ARBA" id="ARBA00022989"/>
    </source>
</evidence>
<protein>
    <submittedName>
        <fullName evidence="9">Alanine:cation symporter family protein</fullName>
    </submittedName>
</protein>
<evidence type="ECO:0000256" key="4">
    <source>
        <dbReference type="ARBA" id="ARBA00022475"/>
    </source>
</evidence>
<dbReference type="OrthoDB" id="9804874at2"/>
<feature type="transmembrane region" description="Helical" evidence="8">
    <location>
        <begin position="283"/>
        <end position="302"/>
    </location>
</feature>
<evidence type="ECO:0000256" key="7">
    <source>
        <dbReference type="ARBA" id="ARBA00023136"/>
    </source>
</evidence>
<accession>A0A410QHM0</accession>
<keyword evidence="3 8" id="KW-0813">Transport</keyword>
<evidence type="ECO:0000256" key="1">
    <source>
        <dbReference type="ARBA" id="ARBA00004651"/>
    </source>
</evidence>
<keyword evidence="10" id="KW-1185">Reference proteome</keyword>
<dbReference type="PANTHER" id="PTHR30330">
    <property type="entry name" value="AGSS FAMILY TRANSPORTER, SODIUM-ALANINE"/>
    <property type="match status" value="1"/>
</dbReference>
<dbReference type="Proteomes" id="UP000287969">
    <property type="component" value="Chromosome"/>
</dbReference>
<dbReference type="GO" id="GO:0005283">
    <property type="term" value="F:amino acid:sodium symporter activity"/>
    <property type="evidence" value="ECO:0007669"/>
    <property type="project" value="InterPro"/>
</dbReference>
<feature type="transmembrane region" description="Helical" evidence="8">
    <location>
        <begin position="221"/>
        <end position="244"/>
    </location>
</feature>
<dbReference type="Pfam" id="PF01235">
    <property type="entry name" value="Na_Ala_symp"/>
    <property type="match status" value="1"/>
</dbReference>
<feature type="transmembrane region" description="Helical" evidence="8">
    <location>
        <begin position="77"/>
        <end position="97"/>
    </location>
</feature>
<feature type="transmembrane region" description="Helical" evidence="8">
    <location>
        <begin position="345"/>
        <end position="364"/>
    </location>
</feature>
<dbReference type="AlphaFoldDB" id="A0A410QHM0"/>
<dbReference type="PANTHER" id="PTHR30330:SF7">
    <property type="entry name" value="SODIUM_PROTON-DEPENDENT ALANINE CARRIER PROTEIN YRBD-RELATED"/>
    <property type="match status" value="1"/>
</dbReference>
<reference evidence="10" key="1">
    <citation type="submission" date="2019-01" db="EMBL/GenBank/DDBJ databases">
        <title>Draft genomes of a novel of Sporanaerobacter strains.</title>
        <authorList>
            <person name="Ma S."/>
        </authorList>
    </citation>
    <scope>NUCLEOTIDE SEQUENCE [LARGE SCALE GENOMIC DNA]</scope>
    <source>
        <strain evidence="10">NJN-17</strain>
    </source>
</reference>
<comment type="similarity">
    <text evidence="2 8">Belongs to the alanine or glycine:cation symporter (AGCS) (TC 2.A.25) family.</text>
</comment>
<dbReference type="NCBIfam" id="TIGR00835">
    <property type="entry name" value="agcS"/>
    <property type="match status" value="1"/>
</dbReference>
<evidence type="ECO:0000256" key="2">
    <source>
        <dbReference type="ARBA" id="ARBA00009261"/>
    </source>
</evidence>
<sequence>MPLVILVLISGLYYSIKLGFPQILHIKDMVKAAGSANKSEKGLNSVQSFIFTAARTVGVGNIAGMATGIYFGGPGAIFWLWILAIFGSSISMIEGILAQTYKVEVNGEFKGGPAYYMENGMKNAKLGKTFAVAYAVITVIGVTFLMPSVQTYNIVQGLNQAFGFNVVIAGVIFSAIMGIVIFGGLKRIGNVAQRLSPIMAILYFLMSVVIIIFNIDKFPGVIMLIIRSAFGMDSVFGAMFGAAVSWGIKRGVYANEVGIGTSAITSASAEVDHPVTQGMIGGLSVFMGSFFVCTTSAVMILITNSYNTIGSNGKLVVEHLPEIAYGNPFVTNAINTSLPGLGEKFIAISILCFAFVALTAYYLYTESNLIYLIGGNKLGIFIQRIFFIGSVFIGSVISADTVWTMGDIANALMAWINVIAILFLGNTAVKIYKDYNEQKKMKITPVFDGDKLGLKNVSDAWSPRYNKK</sequence>
<feature type="transmembrane region" description="Helical" evidence="8">
    <location>
        <begin position="412"/>
        <end position="432"/>
    </location>
</feature>
<dbReference type="PRINTS" id="PR00175">
    <property type="entry name" value="NAALASMPORT"/>
</dbReference>
<evidence type="ECO:0000256" key="8">
    <source>
        <dbReference type="RuleBase" id="RU363064"/>
    </source>
</evidence>